<reference evidence="4" key="1">
    <citation type="journal article" date="2021" name="PeerJ">
        <title>Extensive microbial diversity within the chicken gut microbiome revealed by metagenomics and culture.</title>
        <authorList>
            <person name="Gilroy R."/>
            <person name="Ravi A."/>
            <person name="Getino M."/>
            <person name="Pursley I."/>
            <person name="Horton D.L."/>
            <person name="Alikhan N.F."/>
            <person name="Baker D."/>
            <person name="Gharbi K."/>
            <person name="Hall N."/>
            <person name="Watson M."/>
            <person name="Adriaenssens E.M."/>
            <person name="Foster-Nyarko E."/>
            <person name="Jarju S."/>
            <person name="Secka A."/>
            <person name="Antonio M."/>
            <person name="Oren A."/>
            <person name="Chaudhuri R.R."/>
            <person name="La Ragione R."/>
            <person name="Hildebrand F."/>
            <person name="Pallen M.J."/>
        </authorList>
    </citation>
    <scope>NUCLEOTIDE SEQUENCE</scope>
    <source>
        <strain evidence="4">CHK180-15479</strain>
    </source>
</reference>
<dbReference type="SUPFAM" id="SSF51735">
    <property type="entry name" value="NAD(P)-binding Rossmann-fold domains"/>
    <property type="match status" value="1"/>
</dbReference>
<dbReference type="GO" id="GO:0016616">
    <property type="term" value="F:oxidoreductase activity, acting on the CH-OH group of donors, NAD or NADP as acceptor"/>
    <property type="evidence" value="ECO:0007669"/>
    <property type="project" value="TreeGrafter"/>
</dbReference>
<evidence type="ECO:0000256" key="3">
    <source>
        <dbReference type="RuleBase" id="RU000363"/>
    </source>
</evidence>
<comment type="caution">
    <text evidence="4">The sequence shown here is derived from an EMBL/GenBank/DDBJ whole genome shotgun (WGS) entry which is preliminary data.</text>
</comment>
<dbReference type="Proteomes" id="UP000823910">
    <property type="component" value="Unassembled WGS sequence"/>
</dbReference>
<dbReference type="PROSITE" id="PS00061">
    <property type="entry name" value="ADH_SHORT"/>
    <property type="match status" value="1"/>
</dbReference>
<protein>
    <submittedName>
        <fullName evidence="4">SDR family oxidoreductase</fullName>
    </submittedName>
</protein>
<evidence type="ECO:0000313" key="4">
    <source>
        <dbReference type="EMBL" id="HJC06196.1"/>
    </source>
</evidence>
<dbReference type="PANTHER" id="PTHR42760:SF133">
    <property type="entry name" value="3-OXOACYL-[ACYL-CARRIER-PROTEIN] REDUCTASE"/>
    <property type="match status" value="1"/>
</dbReference>
<dbReference type="CDD" id="cd05233">
    <property type="entry name" value="SDR_c"/>
    <property type="match status" value="1"/>
</dbReference>
<dbReference type="Pfam" id="PF00106">
    <property type="entry name" value="adh_short"/>
    <property type="match status" value="1"/>
</dbReference>
<dbReference type="AlphaFoldDB" id="A0A9D2N168"/>
<dbReference type="InterPro" id="IPR002347">
    <property type="entry name" value="SDR_fam"/>
</dbReference>
<evidence type="ECO:0000256" key="1">
    <source>
        <dbReference type="ARBA" id="ARBA00006484"/>
    </source>
</evidence>
<dbReference type="EMBL" id="DWWT01000039">
    <property type="protein sequence ID" value="HJC06196.1"/>
    <property type="molecule type" value="Genomic_DNA"/>
</dbReference>
<dbReference type="GO" id="GO:0006633">
    <property type="term" value="P:fatty acid biosynthetic process"/>
    <property type="evidence" value="ECO:0007669"/>
    <property type="project" value="TreeGrafter"/>
</dbReference>
<gene>
    <name evidence="4" type="ORF">H9704_08590</name>
</gene>
<evidence type="ECO:0000313" key="5">
    <source>
        <dbReference type="Proteomes" id="UP000823910"/>
    </source>
</evidence>
<dbReference type="PRINTS" id="PR00081">
    <property type="entry name" value="GDHRDH"/>
</dbReference>
<dbReference type="GO" id="GO:0008206">
    <property type="term" value="P:bile acid metabolic process"/>
    <property type="evidence" value="ECO:0007669"/>
    <property type="project" value="UniProtKB-ARBA"/>
</dbReference>
<reference evidence="4" key="2">
    <citation type="submission" date="2021-04" db="EMBL/GenBank/DDBJ databases">
        <authorList>
            <person name="Gilroy R."/>
        </authorList>
    </citation>
    <scope>NUCLEOTIDE SEQUENCE</scope>
    <source>
        <strain evidence="4">CHK180-15479</strain>
    </source>
</reference>
<keyword evidence="2" id="KW-0560">Oxidoreductase</keyword>
<proteinExistence type="inferred from homology"/>
<sequence length="261" mass="27657">MGLLTGKNGIIVGASQGIGLGIAKKFVQEGANIIMTARSKDKLEAACAEVNAAEGAAGKAIAMTGDLQSAEDAARIFKAVVDTWGRVDFLVNNAAIGEMQTLEAVDIDRIDSILLTNIKGPMVYCKEALKYMIEQNSGVILNVSSINGIRPLCGIVYSSSKGGVNTFTEALALYLTRIGANVRVNALCPGFTYSPTSLNHDAVPHTLRDGMMNAIRDQSSVRRDDVRATPEEQANAALFLVSDMSSACQGVILKTDHGSYL</sequence>
<evidence type="ECO:0000256" key="2">
    <source>
        <dbReference type="ARBA" id="ARBA00023002"/>
    </source>
</evidence>
<dbReference type="Gene3D" id="3.40.50.720">
    <property type="entry name" value="NAD(P)-binding Rossmann-like Domain"/>
    <property type="match status" value="1"/>
</dbReference>
<name>A0A9D2N168_9FIRM</name>
<organism evidence="4 5">
    <name type="scientific">Candidatus Enterocloster excrementipullorum</name>
    <dbReference type="NCBI Taxonomy" id="2838559"/>
    <lineage>
        <taxon>Bacteria</taxon>
        <taxon>Bacillati</taxon>
        <taxon>Bacillota</taxon>
        <taxon>Clostridia</taxon>
        <taxon>Lachnospirales</taxon>
        <taxon>Lachnospiraceae</taxon>
        <taxon>Enterocloster</taxon>
    </lineage>
</organism>
<dbReference type="InterPro" id="IPR020904">
    <property type="entry name" value="Sc_DH/Rdtase_CS"/>
</dbReference>
<dbReference type="InterPro" id="IPR036291">
    <property type="entry name" value="NAD(P)-bd_dom_sf"/>
</dbReference>
<dbReference type="PANTHER" id="PTHR42760">
    <property type="entry name" value="SHORT-CHAIN DEHYDROGENASES/REDUCTASES FAMILY MEMBER"/>
    <property type="match status" value="1"/>
</dbReference>
<comment type="similarity">
    <text evidence="1 3">Belongs to the short-chain dehydrogenases/reductases (SDR) family.</text>
</comment>
<dbReference type="FunFam" id="3.40.50.720:FF:000084">
    <property type="entry name" value="Short-chain dehydrogenase reductase"/>
    <property type="match status" value="1"/>
</dbReference>
<dbReference type="GO" id="GO:0048038">
    <property type="term" value="F:quinone binding"/>
    <property type="evidence" value="ECO:0007669"/>
    <property type="project" value="TreeGrafter"/>
</dbReference>
<dbReference type="PRINTS" id="PR00080">
    <property type="entry name" value="SDRFAMILY"/>
</dbReference>
<accession>A0A9D2N168</accession>